<comment type="subcellular location">
    <subcellularLocation>
        <location evidence="1">Membrane</location>
    </subcellularLocation>
</comment>
<evidence type="ECO:0000313" key="10">
    <source>
        <dbReference type="Proteomes" id="UP000225706"/>
    </source>
</evidence>
<sequence>MECSGKKCTQRCNGQGRGCNMTCSEEECDQKCSGKEYCNMQCSGKKCTQRCNVQGRGCNMTCSGEECDQYCNKKEGCNMHCSGKNCTQRCTGQVKGCNMSCSGREKCKQHCNGGDYCILRCSGTRCDQRCKGHAKECNLTCSGINGVQRCKGQVKSSNMTVSREECDQDSNEKEDCNIQCSGENCIQRCNGQLDKCNMQCNGNTCEQTCRAQTCSMTRNGFRNRLTKQICQGGNGSCYQHVRMQCSMRNFHFKCDRGDQCKASKWFSTDCITSALYTSNVVKTATVTRVQAITTQIPTLQVPFHSPLPKSLSLLLPSPSSTPSSSSSPLLLSSSSPPTPLSPLESIENLVKESVSKFSRIEIRRNSSMQEAITLFEDFTDKYMNISESSKDELGIGEIKTIRESVFRVAVAFEEFALNYGKYHLSGTEPSKKIIRQNMVLSIQKGYRQNSTDFALEEKEWQASINISSVNFAENGSVVIGCVYKELHELLQTNQLIGNENDNSRYVNTRIMTAAMDPKPEKLQQDVILKFKNLEVDDGEKHCMFWSGVSNSLDGFSGNGCHIDSSMSNAEETVCRCNHLTHFAVLVDFSDGPELSTKDLTILEIITYAGLSLSVIGMLLTIALYFFFT</sequence>
<evidence type="ECO:0000256" key="6">
    <source>
        <dbReference type="SAM" id="MobiDB-lite"/>
    </source>
</evidence>
<accession>A0A2B4R6P5</accession>
<feature type="transmembrane region" description="Helical" evidence="7">
    <location>
        <begin position="604"/>
        <end position="627"/>
    </location>
</feature>
<dbReference type="InterPro" id="IPR000203">
    <property type="entry name" value="GPS"/>
</dbReference>
<proteinExistence type="predicted"/>
<evidence type="ECO:0000256" key="3">
    <source>
        <dbReference type="ARBA" id="ARBA00022989"/>
    </source>
</evidence>
<dbReference type="EMBL" id="LSMT01000851">
    <property type="protein sequence ID" value="PFX14024.1"/>
    <property type="molecule type" value="Genomic_DNA"/>
</dbReference>
<feature type="compositionally biased region" description="Low complexity" evidence="6">
    <location>
        <begin position="318"/>
        <end position="335"/>
    </location>
</feature>
<dbReference type="Gene3D" id="2.60.220.50">
    <property type="match status" value="1"/>
</dbReference>
<keyword evidence="3 7" id="KW-1133">Transmembrane helix</keyword>
<keyword evidence="4 7" id="KW-0472">Membrane</keyword>
<keyword evidence="10" id="KW-1185">Reference proteome</keyword>
<dbReference type="InterPro" id="IPR046338">
    <property type="entry name" value="GAIN_dom_sf"/>
</dbReference>
<feature type="region of interest" description="Disordered" evidence="6">
    <location>
        <begin position="318"/>
        <end position="339"/>
    </location>
</feature>
<evidence type="ECO:0000256" key="5">
    <source>
        <dbReference type="ARBA" id="ARBA00023157"/>
    </source>
</evidence>
<evidence type="ECO:0000256" key="1">
    <source>
        <dbReference type="ARBA" id="ARBA00004370"/>
    </source>
</evidence>
<gene>
    <name evidence="9" type="primary">ELTD1</name>
    <name evidence="9" type="ORF">AWC38_SpisGene21850</name>
</gene>
<evidence type="ECO:0000256" key="7">
    <source>
        <dbReference type="SAM" id="Phobius"/>
    </source>
</evidence>
<comment type="caution">
    <text evidence="9">The sequence shown here is derived from an EMBL/GenBank/DDBJ whole genome shotgun (WGS) entry which is preliminary data.</text>
</comment>
<dbReference type="GO" id="GO:0005886">
    <property type="term" value="C:plasma membrane"/>
    <property type="evidence" value="ECO:0007669"/>
    <property type="project" value="TreeGrafter"/>
</dbReference>
<evidence type="ECO:0000256" key="4">
    <source>
        <dbReference type="ARBA" id="ARBA00023136"/>
    </source>
</evidence>
<evidence type="ECO:0000256" key="2">
    <source>
        <dbReference type="ARBA" id="ARBA00022692"/>
    </source>
</evidence>
<dbReference type="PROSITE" id="PS50221">
    <property type="entry name" value="GAIN_B"/>
    <property type="match status" value="1"/>
</dbReference>
<name>A0A2B4R6P5_STYPI</name>
<dbReference type="PANTHER" id="PTHR12011:SF347">
    <property type="entry name" value="FI21270P1-RELATED"/>
    <property type="match status" value="1"/>
</dbReference>
<organism evidence="9 10">
    <name type="scientific">Stylophora pistillata</name>
    <name type="common">Smooth cauliflower coral</name>
    <dbReference type="NCBI Taxonomy" id="50429"/>
    <lineage>
        <taxon>Eukaryota</taxon>
        <taxon>Metazoa</taxon>
        <taxon>Cnidaria</taxon>
        <taxon>Anthozoa</taxon>
        <taxon>Hexacorallia</taxon>
        <taxon>Scleractinia</taxon>
        <taxon>Astrocoeniina</taxon>
        <taxon>Pocilloporidae</taxon>
        <taxon>Stylophora</taxon>
    </lineage>
</organism>
<feature type="domain" description="GAIN-B" evidence="8">
    <location>
        <begin position="438"/>
        <end position="592"/>
    </location>
</feature>
<reference evidence="10" key="1">
    <citation type="journal article" date="2017" name="bioRxiv">
        <title>Comparative analysis of the genomes of Stylophora pistillata and Acropora digitifera provides evidence for extensive differences between species of corals.</title>
        <authorList>
            <person name="Voolstra C.R."/>
            <person name="Li Y."/>
            <person name="Liew Y.J."/>
            <person name="Baumgarten S."/>
            <person name="Zoccola D."/>
            <person name="Flot J.-F."/>
            <person name="Tambutte S."/>
            <person name="Allemand D."/>
            <person name="Aranda M."/>
        </authorList>
    </citation>
    <scope>NUCLEOTIDE SEQUENCE [LARGE SCALE GENOMIC DNA]</scope>
</reference>
<protein>
    <submittedName>
        <fullName evidence="9">EGF, latrophilin and seven transmembrane domain-containing protein 1</fullName>
    </submittedName>
</protein>
<dbReference type="Pfam" id="PF01825">
    <property type="entry name" value="GPS"/>
    <property type="match status" value="1"/>
</dbReference>
<evidence type="ECO:0000259" key="8">
    <source>
        <dbReference type="PROSITE" id="PS50221"/>
    </source>
</evidence>
<dbReference type="PANTHER" id="PTHR12011">
    <property type="entry name" value="ADHESION G-PROTEIN COUPLED RECEPTOR"/>
    <property type="match status" value="1"/>
</dbReference>
<keyword evidence="2 7" id="KW-0812">Transmembrane</keyword>
<dbReference type="Proteomes" id="UP000225706">
    <property type="component" value="Unassembled WGS sequence"/>
</dbReference>
<dbReference type="OrthoDB" id="6379228at2759"/>
<evidence type="ECO:0000313" key="9">
    <source>
        <dbReference type="EMBL" id="PFX14024.1"/>
    </source>
</evidence>
<dbReference type="InterPro" id="IPR057244">
    <property type="entry name" value="GAIN_B"/>
</dbReference>
<keyword evidence="5" id="KW-1015">Disulfide bond</keyword>
<dbReference type="SMART" id="SM00303">
    <property type="entry name" value="GPS"/>
    <property type="match status" value="1"/>
</dbReference>
<dbReference type="AlphaFoldDB" id="A0A2B4R6P5"/>